<reference evidence="1" key="1">
    <citation type="submission" date="2023-04" db="EMBL/GenBank/DDBJ databases">
        <title>Draft Genome sequencing of Naganishia species isolated from polar environments using Oxford Nanopore Technology.</title>
        <authorList>
            <person name="Leo P."/>
            <person name="Venkateswaran K."/>
        </authorList>
    </citation>
    <scope>NUCLEOTIDE SEQUENCE</scope>
    <source>
        <strain evidence="1">MNA-CCFEE 5425</strain>
    </source>
</reference>
<organism evidence="1 2">
    <name type="scientific">Naganishia vaughanmartiniae</name>
    <dbReference type="NCBI Taxonomy" id="1424756"/>
    <lineage>
        <taxon>Eukaryota</taxon>
        <taxon>Fungi</taxon>
        <taxon>Dikarya</taxon>
        <taxon>Basidiomycota</taxon>
        <taxon>Agaricomycotina</taxon>
        <taxon>Tremellomycetes</taxon>
        <taxon>Filobasidiales</taxon>
        <taxon>Filobasidiaceae</taxon>
        <taxon>Naganishia</taxon>
    </lineage>
</organism>
<comment type="caution">
    <text evidence="1">The sequence shown here is derived from an EMBL/GenBank/DDBJ whole genome shotgun (WGS) entry which is preliminary data.</text>
</comment>
<keyword evidence="2" id="KW-1185">Reference proteome</keyword>
<sequence length="1704" mass="183682">MVMIQKGNINAKTYSHPENKLAYYNYEDVPTATLVAPSSAASRSSTDTAYIDVVFDIASESSSFLHATDTDTAPSPATAASPNPGPAALREAYTKPTRFLSSPNLYSLSAATHKVIRQAAGILQEASHPSRASKDTEQLSDDPRHHLPLHVVSGMEDALFDSNDYPSSNLNDSSDPKPSGFDSESSNNEQDASAKSTMDSEEMRRRLALSSQALPLVSVFVRPVPRLAVDFGLTWLPKNWSPHADPPLIDHVQNEWNQVIEEGRQKNAVTESENAQLRRLNIAAEIKINDLDRRAKIQDETEVDLNRRRTAIVAEEEYIAKKRRESDAVLESVNEIKRRVKKQWHDKTMQELGRDFYRQTSDHRSILARKNFVGGAKDPTPALLPGLSGRRMVNIFGLALTPTVYLTSTGTLYLPGHLAFEDEEQDQQRRCRTDHDWQFGTQHTRFIEGELRRRGRYGLTSRSPSPVHRERMPSPSAIPAAIMNPTLTQETNRPVASSIRRAHPLSDRRLPYRGEDRVSRVAEVTAPVRSTFVQVAVETESQPSSIPVARTSDPVDDAVVGLLRLDLVTSSVLTPSLQVHLDAVEADPSAQVATQTAAEDTEIVALVEQDASVASVSSGKERCDVGPPVPESATDSVEIVLQPQPNASGETTVTNEVINNAQILHEEVVEVSAPQQPLDHTAATFEVVNDAAVGLQPGLAVDSVFDTPANHPKAGDAATSEPPVQMLAQMATKDTEIVSPVQEEASISTVSCNPTPGNVELPVSESAIDGVENRPEPESHASEQTTVASPVSNNAQVSWDEEKEQVEVSAPIQRAPTPSDPVLPSAQPQAPSRQLDASVQVVYFCPVPAVTDIPPEEKEDDLASVKQVVALPDAVVDERVVETLGSFALLVPTSSVVATETELTSVENTSSSAALVVQLQTPMDAEDVEIAETHPELSTAMDVEQPAPSSVSVDPHMALTDLVIVERVRRSLEALVLPVRSTSLVVSMETQLAHRAMENAPQAVILAAKQTPMDVEDVTVAEAQSAISVAMDVEDESAPSLLNQLFTTLTEIEHATGVAEEVEVAMQEMIVETDGVIMERDDATLEMESARLELASKDATLEMEMKDATIEGEDEHMGNDDRMAETSAPGVPFVHQTQMEVDPGLKTPEEPGNTSSNDARPSEPTAQPSTVLHYPPFIPPFPKLSVFSGPQFLPSVTNFPIFSLHTLPPPSTSTSEGNSTFEVPATPTALAAKSTVELSFKVPVVSKNVSKPRHPNMVKKPCLSRPINPSQPAVELEVPQDASMKVGLTDGEEMKPWEIEKARTQALVDLLKKEKSESATSAANVDIPMEPSPASIPTAPSPVNPSAKPPPGLVRRVNSDGRTVFVPIRSRFKPTKPKTATSAAIADIPMEPSPASIPTAPSPANPPAKPPPANPSAKPPPGVVRRINSDGRIVFIPIRSRFKPTKPKPMEPATSLPTTSAASAPASSDIANEKSVTANVPAPKEKTYLPWEHEKASTKVVMEILGEQLAAEAQTYGQSYRPLSTALPVPSTAEVPVQQEVADNTGGEPMTTSEDTLANDALQQAQTLGERQVRSLPTRQRRPVGPTEPSLIANQQNIEALSTNSPLNVSPPAATDAFPVFSNADESQVVDDDNGSMNGIASPADLDTPTDEDTVNDPFDILVALSDVNAVPQTDNHAEGGPDSEHEPLSDDDNLWSFEGDYPT</sequence>
<evidence type="ECO:0000313" key="1">
    <source>
        <dbReference type="EMBL" id="KAJ9112062.1"/>
    </source>
</evidence>
<dbReference type="Proteomes" id="UP001243375">
    <property type="component" value="Unassembled WGS sequence"/>
</dbReference>
<protein>
    <submittedName>
        <fullName evidence="1">Uncharacterized protein</fullName>
    </submittedName>
</protein>
<name>A0ACC2WLX1_9TREE</name>
<gene>
    <name evidence="1" type="ORF">QFC22_006356</name>
</gene>
<evidence type="ECO:0000313" key="2">
    <source>
        <dbReference type="Proteomes" id="UP001243375"/>
    </source>
</evidence>
<dbReference type="EMBL" id="JASBWU010000027">
    <property type="protein sequence ID" value="KAJ9112062.1"/>
    <property type="molecule type" value="Genomic_DNA"/>
</dbReference>
<proteinExistence type="predicted"/>
<accession>A0ACC2WLX1</accession>